<dbReference type="EMBL" id="CP003899">
    <property type="protein sequence ID" value="AGC60988.1"/>
    <property type="molecule type" value="Genomic_DNA"/>
</dbReference>
<accession>L7V3D4</accession>
<sequence>MATLRRYIVIQLMVFVIGIVGPIFLIVFFASPSDPNAKWGFWVGFFIRAPALLISRLVSWVDDLWCRAIGAGV</sequence>
<feature type="transmembrane region" description="Helical" evidence="1">
    <location>
        <begin position="12"/>
        <end position="33"/>
    </location>
</feature>
<keyword evidence="3" id="KW-1185">Reference proteome</keyword>
<protein>
    <submittedName>
        <fullName evidence="2">Membrane protein</fullName>
    </submittedName>
</protein>
<organism evidence="2 3">
    <name type="scientific">Mycobacterium liflandii (strain 128FXT)</name>
    <dbReference type="NCBI Taxonomy" id="459424"/>
    <lineage>
        <taxon>Bacteria</taxon>
        <taxon>Bacillati</taxon>
        <taxon>Actinomycetota</taxon>
        <taxon>Actinomycetes</taxon>
        <taxon>Mycobacteriales</taxon>
        <taxon>Mycobacteriaceae</taxon>
        <taxon>Mycobacterium</taxon>
        <taxon>Mycobacterium ulcerans group</taxon>
    </lineage>
</organism>
<name>L7V3D4_MYCL1</name>
<proteinExistence type="predicted"/>
<dbReference type="KEGG" id="mli:MULP_00957"/>
<feature type="transmembrane region" description="Helical" evidence="1">
    <location>
        <begin position="39"/>
        <end position="58"/>
    </location>
</feature>
<dbReference type="AlphaFoldDB" id="L7V3D4"/>
<keyword evidence="1" id="KW-0472">Membrane</keyword>
<gene>
    <name evidence="2" type="ordered locus">MULP_00957</name>
</gene>
<reference evidence="2 3" key="1">
    <citation type="journal article" date="2013" name="J. Bacteriol.">
        <title>Complete Genome Sequence of the Frog Pathogen Mycobacterium ulcerans Ecovar Liflandii.</title>
        <authorList>
            <person name="Tobias N.J."/>
            <person name="Doig K.D."/>
            <person name="Medema M.H."/>
            <person name="Chen H."/>
            <person name="Haring V."/>
            <person name="Moore R."/>
            <person name="Seemann T."/>
            <person name="Stinear T.P."/>
        </authorList>
    </citation>
    <scope>NUCLEOTIDE SEQUENCE [LARGE SCALE GENOMIC DNA]</scope>
    <source>
        <strain evidence="2 3">128FXT</strain>
    </source>
</reference>
<evidence type="ECO:0000313" key="2">
    <source>
        <dbReference type="EMBL" id="AGC60988.1"/>
    </source>
</evidence>
<evidence type="ECO:0000313" key="3">
    <source>
        <dbReference type="Proteomes" id="UP000011157"/>
    </source>
</evidence>
<evidence type="ECO:0000256" key="1">
    <source>
        <dbReference type="SAM" id="Phobius"/>
    </source>
</evidence>
<keyword evidence="1" id="KW-1133">Transmembrane helix</keyword>
<dbReference type="Proteomes" id="UP000011157">
    <property type="component" value="Chromosome"/>
</dbReference>
<dbReference type="RefSeq" id="WP_015354539.1">
    <property type="nucleotide sequence ID" value="NC_020133.1"/>
</dbReference>
<keyword evidence="1" id="KW-0812">Transmembrane</keyword>
<dbReference type="PATRIC" id="fig|459424.11.peg.980"/>
<dbReference type="HOGENOM" id="CLU_194528_0_0_11"/>